<dbReference type="PROSITE" id="PS00910">
    <property type="entry name" value="UPF0029"/>
    <property type="match status" value="1"/>
</dbReference>
<sequence>MERFFTIAPQRALWEQTIKKSDFIVNFARVNNEEEAQAFVEEISKKHYKATHNVFAYVIGPNDEIKRYSDNGEPSGTAGVPMLEVLQKNHVRNVAAVITRYFGGIKLGAGGLIRAYAGTTAQGLEAIGMVERLFQTKVTINIDYKNNDALTYWLKSHDYHILDTQFDTEVHQIVAVQDEKIKDFEAELRNHFSDNLSFAIGDPTYLEIPVK</sequence>
<dbReference type="NCBIfam" id="TIGR00257">
    <property type="entry name" value="IMPACT_YIGZ"/>
    <property type="match status" value="1"/>
</dbReference>
<dbReference type="EC" id="3.4.13.9" evidence="4"/>
<dbReference type="Pfam" id="PF09186">
    <property type="entry name" value="DUF1949"/>
    <property type="match status" value="1"/>
</dbReference>
<dbReference type="PANTHER" id="PTHR16301">
    <property type="entry name" value="IMPACT-RELATED"/>
    <property type="match status" value="1"/>
</dbReference>
<evidence type="ECO:0000313" key="5">
    <source>
        <dbReference type="Proteomes" id="UP001314241"/>
    </source>
</evidence>
<feature type="domain" description="UPF0029" evidence="3">
    <location>
        <begin position="140"/>
        <end position="193"/>
    </location>
</feature>
<dbReference type="SUPFAM" id="SSF54211">
    <property type="entry name" value="Ribosomal protein S5 domain 2-like"/>
    <property type="match status" value="1"/>
</dbReference>
<dbReference type="EMBL" id="CAWVOH010000003">
    <property type="protein sequence ID" value="CAK8054776.1"/>
    <property type="molecule type" value="Genomic_DNA"/>
</dbReference>
<dbReference type="InterPro" id="IPR020568">
    <property type="entry name" value="Ribosomal_Su5_D2-typ_SF"/>
</dbReference>
<accession>A0ABM9N741</accession>
<organism evidence="4 5">
    <name type="scientific">Eupransor demetentiae</name>
    <dbReference type="NCBI Taxonomy" id="3109584"/>
    <lineage>
        <taxon>Bacteria</taxon>
        <taxon>Bacillati</taxon>
        <taxon>Bacillota</taxon>
        <taxon>Bacilli</taxon>
        <taxon>Lactobacillales</taxon>
        <taxon>Lactobacillaceae</taxon>
        <taxon>Eupransor</taxon>
    </lineage>
</organism>
<dbReference type="Gene3D" id="3.30.70.240">
    <property type="match status" value="1"/>
</dbReference>
<dbReference type="Proteomes" id="UP001314241">
    <property type="component" value="Unassembled WGS sequence"/>
</dbReference>
<reference evidence="4 5" key="1">
    <citation type="submission" date="2024-01" db="EMBL/GenBank/DDBJ databases">
        <authorList>
            <person name="Botero Cardona J."/>
        </authorList>
    </citation>
    <scope>NUCLEOTIDE SEQUENCE [LARGE SCALE GENOMIC DNA]</scope>
    <source>
        <strain evidence="4 5">LMG 33000</strain>
    </source>
</reference>
<protein>
    <submittedName>
        <fullName evidence="4">IMPACT (Imprinted ancient) protein family (YIH1)</fullName>
        <ecNumber evidence="4">3.4.13.9</ecNumber>
    </submittedName>
</protein>
<evidence type="ECO:0000259" key="3">
    <source>
        <dbReference type="Pfam" id="PF09186"/>
    </source>
</evidence>
<feature type="domain" description="Impact N-terminal" evidence="2">
    <location>
        <begin position="19"/>
        <end position="122"/>
    </location>
</feature>
<dbReference type="PANTHER" id="PTHR16301:SF20">
    <property type="entry name" value="IMPACT FAMILY MEMBER YIGZ"/>
    <property type="match status" value="1"/>
</dbReference>
<name>A0ABM9N741_9LACO</name>
<dbReference type="InterPro" id="IPR020569">
    <property type="entry name" value="UPF0029_Impact_CS"/>
</dbReference>
<dbReference type="InterPro" id="IPR001498">
    <property type="entry name" value="Impact_N"/>
</dbReference>
<evidence type="ECO:0000259" key="2">
    <source>
        <dbReference type="Pfam" id="PF01205"/>
    </source>
</evidence>
<dbReference type="InterPro" id="IPR015269">
    <property type="entry name" value="UPF0029_Impact_C"/>
</dbReference>
<keyword evidence="5" id="KW-1185">Reference proteome</keyword>
<keyword evidence="4" id="KW-0224">Dipeptidase</keyword>
<proteinExistence type="inferred from homology"/>
<evidence type="ECO:0000256" key="1">
    <source>
        <dbReference type="ARBA" id="ARBA00007665"/>
    </source>
</evidence>
<comment type="caution">
    <text evidence="4">The sequence shown here is derived from an EMBL/GenBank/DDBJ whole genome shotgun (WGS) entry which is preliminary data.</text>
</comment>
<evidence type="ECO:0000313" key="4">
    <source>
        <dbReference type="EMBL" id="CAK8054776.1"/>
    </source>
</evidence>
<keyword evidence="4" id="KW-0378">Hydrolase</keyword>
<dbReference type="InterPro" id="IPR015796">
    <property type="entry name" value="Impact_YigZ-like"/>
</dbReference>
<dbReference type="InterPro" id="IPR023582">
    <property type="entry name" value="Impact"/>
</dbReference>
<dbReference type="InterPro" id="IPR036956">
    <property type="entry name" value="Impact_N_sf"/>
</dbReference>
<dbReference type="Gene3D" id="3.30.230.30">
    <property type="entry name" value="Impact, N-terminal domain"/>
    <property type="match status" value="1"/>
</dbReference>
<dbReference type="InterPro" id="IPR035647">
    <property type="entry name" value="EFG_III/V"/>
</dbReference>
<dbReference type="GO" id="GO:0102009">
    <property type="term" value="F:proline dipeptidase activity"/>
    <property type="evidence" value="ECO:0007669"/>
    <property type="project" value="UniProtKB-EC"/>
</dbReference>
<dbReference type="Pfam" id="PF01205">
    <property type="entry name" value="Impact_N"/>
    <property type="match status" value="1"/>
</dbReference>
<comment type="similarity">
    <text evidence="1">Belongs to the IMPACT family.</text>
</comment>
<gene>
    <name evidence="4" type="ORF">R54876_GBNLAHCA_01357</name>
</gene>
<dbReference type="SUPFAM" id="SSF54980">
    <property type="entry name" value="EF-G C-terminal domain-like"/>
    <property type="match status" value="1"/>
</dbReference>
<keyword evidence="4" id="KW-0645">Protease</keyword>
<dbReference type="RefSeq" id="WP_349642324.1">
    <property type="nucleotide sequence ID" value="NZ_CAWVOH010000003.1"/>
</dbReference>